<organism evidence="2 3">
    <name type="scientific">Deferribacter desulfuricans (strain DSM 14783 / JCM 11476 / NBRC 101012 / SSM1)</name>
    <dbReference type="NCBI Taxonomy" id="639282"/>
    <lineage>
        <taxon>Bacteria</taxon>
        <taxon>Pseudomonadati</taxon>
        <taxon>Deferribacterota</taxon>
        <taxon>Deferribacteres</taxon>
        <taxon>Deferribacterales</taxon>
        <taxon>Deferribacteraceae</taxon>
        <taxon>Deferribacter</taxon>
    </lineage>
</organism>
<reference evidence="2 3" key="1">
    <citation type="journal article" date="2010" name="DNA Res.">
        <title>Bacterial lifestyle in a deep-sea hydrothermal vent chimney revealed by the genome sequence of the thermophilic bacterium Deferribacter desulfuricans SSM1.</title>
        <authorList>
            <person name="Takaki Y."/>
            <person name="Shimamura S."/>
            <person name="Nakagawa S."/>
            <person name="Fukuhara Y."/>
            <person name="Horikawa H."/>
            <person name="Ankai A."/>
            <person name="Harada T."/>
            <person name="Hosoyama A."/>
            <person name="Oguchi A."/>
            <person name="Fukui S."/>
            <person name="Fujita N."/>
            <person name="Takami H."/>
            <person name="Takai K."/>
        </authorList>
    </citation>
    <scope>NUCLEOTIDE SEQUENCE [LARGE SCALE GENOMIC DNA]</scope>
    <source>
        <strain evidence="3">DSM 14783 / JCM 11476 / NBRC 101012 / SSM1</strain>
    </source>
</reference>
<dbReference type="Pfam" id="PF10543">
    <property type="entry name" value="ORF6N"/>
    <property type="match status" value="1"/>
</dbReference>
<dbReference type="OrthoDB" id="9816206at2"/>
<dbReference type="eggNOG" id="COG1502">
    <property type="taxonomic scope" value="Bacteria"/>
</dbReference>
<dbReference type="AlphaFoldDB" id="D3PB22"/>
<dbReference type="InterPro" id="IPR018873">
    <property type="entry name" value="KilA-N_DNA-bd_domain"/>
</dbReference>
<evidence type="ECO:0000313" key="2">
    <source>
        <dbReference type="EMBL" id="BAI79795.1"/>
    </source>
</evidence>
<dbReference type="Proteomes" id="UP000001520">
    <property type="component" value="Chromosome"/>
</dbReference>
<dbReference type="KEGG" id="ddf:DEFDS_0289"/>
<feature type="domain" description="KilA-N DNA-binding" evidence="1">
    <location>
        <begin position="14"/>
        <end position="97"/>
    </location>
</feature>
<proteinExistence type="predicted"/>
<sequence>MDEEIIRIEDIKTKIHTIRGVQVMLDSDLAKLYGVEVRVLNQAVKRNKERFPEDFMFQLTKEEYESLRSQIVISSWGGRRYLPYAFTEQGVAMLSAVLRSKTAIDVSIKIMKAFVAMRKFIIKNAEIFSRLEKIEYKLTDHDKKFEVLFKALESKEESPTQGIFFDGQIFDAYKFVSDLIRSANKSIILIDNYIDESVFTLLTKRKPDVKAIIFVGKITKQIKLDLKKHNAQYQPVEVKELKNIHDRFLIIDNKDVYHIGASLKDLGKKVFAFSKMNKEGLKILERVKND</sequence>
<name>D3PB22_DEFDS</name>
<gene>
    <name evidence="2" type="ordered locus">DEFDS_0289</name>
</gene>
<dbReference type="HOGENOM" id="CLU_055403_0_1_0"/>
<dbReference type="EMBL" id="AP011529">
    <property type="protein sequence ID" value="BAI79795.1"/>
    <property type="molecule type" value="Genomic_DNA"/>
</dbReference>
<evidence type="ECO:0000313" key="3">
    <source>
        <dbReference type="Proteomes" id="UP000001520"/>
    </source>
</evidence>
<dbReference type="RefSeq" id="WP_013007043.1">
    <property type="nucleotide sequence ID" value="NC_013939.1"/>
</dbReference>
<dbReference type="STRING" id="639282.DEFDS_0289"/>
<evidence type="ECO:0000259" key="1">
    <source>
        <dbReference type="Pfam" id="PF10543"/>
    </source>
</evidence>
<keyword evidence="3" id="KW-1185">Reference proteome</keyword>
<protein>
    <recommendedName>
        <fullName evidence="1">KilA-N DNA-binding domain-containing protein</fullName>
    </recommendedName>
</protein>
<accession>D3PB22</accession>